<organism evidence="3 4">
    <name type="scientific">Neoarthrinium moseri</name>
    <dbReference type="NCBI Taxonomy" id="1658444"/>
    <lineage>
        <taxon>Eukaryota</taxon>
        <taxon>Fungi</taxon>
        <taxon>Dikarya</taxon>
        <taxon>Ascomycota</taxon>
        <taxon>Pezizomycotina</taxon>
        <taxon>Sordariomycetes</taxon>
        <taxon>Xylariomycetidae</taxon>
        <taxon>Amphisphaeriales</taxon>
        <taxon>Apiosporaceae</taxon>
        <taxon>Neoarthrinium</taxon>
    </lineage>
</organism>
<gene>
    <name evidence="3" type="ORF">JX265_011698</name>
</gene>
<evidence type="ECO:0000256" key="2">
    <source>
        <dbReference type="SAM" id="MobiDB-lite"/>
    </source>
</evidence>
<dbReference type="AlphaFoldDB" id="A0A9P9WBZ8"/>
<evidence type="ECO:0000313" key="4">
    <source>
        <dbReference type="Proteomes" id="UP000829685"/>
    </source>
</evidence>
<proteinExistence type="predicted"/>
<feature type="coiled-coil region" evidence="1">
    <location>
        <begin position="54"/>
        <end position="84"/>
    </location>
</feature>
<protein>
    <recommendedName>
        <fullName evidence="5">BZIP domain-containing protein</fullName>
    </recommendedName>
</protein>
<feature type="region of interest" description="Disordered" evidence="2">
    <location>
        <begin position="31"/>
        <end position="54"/>
    </location>
</feature>
<dbReference type="CDD" id="cd14688">
    <property type="entry name" value="bZIP_YAP"/>
    <property type="match status" value="1"/>
</dbReference>
<dbReference type="Gene3D" id="1.20.5.170">
    <property type="match status" value="1"/>
</dbReference>
<reference evidence="3" key="1">
    <citation type="submission" date="2021-03" db="EMBL/GenBank/DDBJ databases">
        <title>Revisited historic fungal species revealed as producer of novel bioactive compounds through whole genome sequencing and comparative genomics.</title>
        <authorList>
            <person name="Vignolle G.A."/>
            <person name="Hochenegger N."/>
            <person name="Mach R.L."/>
            <person name="Mach-Aigner A.R."/>
            <person name="Javad Rahimi M."/>
            <person name="Salim K.A."/>
            <person name="Chan C.M."/>
            <person name="Lim L.B.L."/>
            <person name="Cai F."/>
            <person name="Druzhinina I.S."/>
            <person name="U'Ren J.M."/>
            <person name="Derntl C."/>
        </authorList>
    </citation>
    <scope>NUCLEOTIDE SEQUENCE</scope>
    <source>
        <strain evidence="3">TUCIM 5799</strain>
    </source>
</reference>
<name>A0A9P9WBZ8_9PEZI</name>
<evidence type="ECO:0000313" key="3">
    <source>
        <dbReference type="EMBL" id="KAI1856451.1"/>
    </source>
</evidence>
<keyword evidence="1" id="KW-0175">Coiled coil</keyword>
<dbReference type="Proteomes" id="UP000829685">
    <property type="component" value="Unassembled WGS sequence"/>
</dbReference>
<accession>A0A9P9WBZ8</accession>
<evidence type="ECO:0000256" key="1">
    <source>
        <dbReference type="SAM" id="Coils"/>
    </source>
</evidence>
<evidence type="ECO:0008006" key="5">
    <source>
        <dbReference type="Google" id="ProtNLM"/>
    </source>
</evidence>
<feature type="compositionally biased region" description="Polar residues" evidence="2">
    <location>
        <begin position="35"/>
        <end position="44"/>
    </location>
</feature>
<keyword evidence="4" id="KW-1185">Reference proteome</keyword>
<dbReference type="EMBL" id="JAFIMR010000044">
    <property type="protein sequence ID" value="KAI1856451.1"/>
    <property type="molecule type" value="Genomic_DNA"/>
</dbReference>
<sequence length="352" mass="39186">MPSSASGETLAERARRILGLDLDGWLSAELRQSDDVPSQGNRSKQVADAQRKHRQRTQSYIQALEQEVLRLRKAELTLKEEIKEAYRDAHHAMHQSQDAPAVMEVDESATATVSVEQNLAIDWNAILNTTPEPACCISAAESTPVVGDQFNAGDQYQMPTWPWALSFDKGVGSLDQPLPIGGLQVRKTPLDPQMGLDLILLLERPCLGHLHNSSATDSRREGYVAAHVPYNWGTRHAYNLSTRLVHNLGPAESISHNQITNTNLDKLLEASERLYLPDELTPVQVWALVRKLDEVIRMDPDLVSAMFTDLSKYSYCNSFGSAISKSTVKAAFAFYLGCNPPDWRFKVPAHLD</sequence>
<comment type="caution">
    <text evidence="3">The sequence shown here is derived from an EMBL/GenBank/DDBJ whole genome shotgun (WGS) entry which is preliminary data.</text>
</comment>